<protein>
    <recommendedName>
        <fullName evidence="4">TATA-box binding protein</fullName>
    </recommendedName>
</protein>
<keyword evidence="1" id="KW-0812">Transmembrane</keyword>
<dbReference type="Proteomes" id="UP000298324">
    <property type="component" value="Unassembled WGS sequence"/>
</dbReference>
<organism evidence="2 3">
    <name type="scientific">Pelotomaculum schinkii</name>
    <dbReference type="NCBI Taxonomy" id="78350"/>
    <lineage>
        <taxon>Bacteria</taxon>
        <taxon>Bacillati</taxon>
        <taxon>Bacillota</taxon>
        <taxon>Clostridia</taxon>
        <taxon>Eubacteriales</taxon>
        <taxon>Desulfotomaculaceae</taxon>
        <taxon>Pelotomaculum</taxon>
    </lineage>
</organism>
<keyword evidence="1" id="KW-0472">Membrane</keyword>
<dbReference type="EMBL" id="QFGA01000004">
    <property type="protein sequence ID" value="TEB04236.1"/>
    <property type="molecule type" value="Genomic_DNA"/>
</dbReference>
<reference evidence="2 3" key="1">
    <citation type="journal article" date="2018" name="Environ. Microbiol.">
        <title>Novel energy conservation strategies and behaviour of Pelotomaculum schinkii driving syntrophic propionate catabolism.</title>
        <authorList>
            <person name="Hidalgo-Ahumada C.A.P."/>
            <person name="Nobu M.K."/>
            <person name="Narihiro T."/>
            <person name="Tamaki H."/>
            <person name="Liu W.T."/>
            <person name="Kamagata Y."/>
            <person name="Stams A.J.M."/>
            <person name="Imachi H."/>
            <person name="Sousa D.Z."/>
        </authorList>
    </citation>
    <scope>NUCLEOTIDE SEQUENCE [LARGE SCALE GENOMIC DNA]</scope>
    <source>
        <strain evidence="2 3">HH</strain>
    </source>
</reference>
<gene>
    <name evidence="2" type="ORF">Psch_03961</name>
</gene>
<evidence type="ECO:0000313" key="3">
    <source>
        <dbReference type="Proteomes" id="UP000298324"/>
    </source>
</evidence>
<keyword evidence="1" id="KW-1133">Transmembrane helix</keyword>
<evidence type="ECO:0008006" key="4">
    <source>
        <dbReference type="Google" id="ProtNLM"/>
    </source>
</evidence>
<dbReference type="Gene3D" id="3.30.360.40">
    <property type="entry name" value="YwmB-like"/>
    <property type="match status" value="1"/>
</dbReference>
<dbReference type="AlphaFoldDB" id="A0A4Y7R652"/>
<dbReference type="SUPFAM" id="SSF143842">
    <property type="entry name" value="YwmB-like"/>
    <property type="match status" value="1"/>
</dbReference>
<comment type="caution">
    <text evidence="2">The sequence shown here is derived from an EMBL/GenBank/DDBJ whole genome shotgun (WGS) entry which is preliminary data.</text>
</comment>
<accession>A0A4Y7R652</accession>
<dbReference type="InterPro" id="IPR036209">
    <property type="entry name" value="YwmB-like_sf"/>
</dbReference>
<name>A0A4Y7R652_9FIRM</name>
<feature type="transmembrane region" description="Helical" evidence="1">
    <location>
        <begin position="15"/>
        <end position="35"/>
    </location>
</feature>
<keyword evidence="3" id="KW-1185">Reference proteome</keyword>
<dbReference type="RefSeq" id="WP_190259408.1">
    <property type="nucleotide sequence ID" value="NZ_QFGA01000004.1"/>
</dbReference>
<sequence length="258" mass="28335">MLRVFLRDCPPKKKYILAMLIVLIVIALALAPTGLKMLASYREERSLMDMMRLSGAELQSVNVTGWARVDAPEEMALEVLVNHTAGLLTLEEGRPMETWENAYARGVKVQGTMPGGATGAVLGQTMELLQGQKVTHLMISLGTEAGKAGYYKEKIRQALITQSADEYVALTYTGKINWALNQEELLTRAEEVMAGAGATIQEKTVKDNLVSLTGHSDNLPDGLSYDGKEVNLNVAFRSNIQEQATYVYVASPVIYTEY</sequence>
<evidence type="ECO:0000256" key="1">
    <source>
        <dbReference type="SAM" id="Phobius"/>
    </source>
</evidence>
<proteinExistence type="predicted"/>
<dbReference type="Pfam" id="PF08680">
    <property type="entry name" value="DUF1779"/>
    <property type="match status" value="1"/>
</dbReference>
<dbReference type="InterPro" id="IPR014794">
    <property type="entry name" value="DUF1779"/>
</dbReference>
<evidence type="ECO:0000313" key="2">
    <source>
        <dbReference type="EMBL" id="TEB04236.1"/>
    </source>
</evidence>